<reference evidence="1" key="1">
    <citation type="journal article" date="2014" name="Front. Microbiol.">
        <title>High frequency of phylogenetically diverse reductive dehalogenase-homologous genes in deep subseafloor sedimentary metagenomes.</title>
        <authorList>
            <person name="Kawai M."/>
            <person name="Futagami T."/>
            <person name="Toyoda A."/>
            <person name="Takaki Y."/>
            <person name="Nishi S."/>
            <person name="Hori S."/>
            <person name="Arai W."/>
            <person name="Tsubouchi T."/>
            <person name="Morono Y."/>
            <person name="Uchiyama I."/>
            <person name="Ito T."/>
            <person name="Fujiyama A."/>
            <person name="Inagaki F."/>
            <person name="Takami H."/>
        </authorList>
    </citation>
    <scope>NUCLEOTIDE SEQUENCE</scope>
    <source>
        <strain evidence="1">Expedition CK06-06</strain>
    </source>
</reference>
<protein>
    <recommendedName>
        <fullName evidence="2">HEAT repeat domain-containing protein</fullName>
    </recommendedName>
</protein>
<evidence type="ECO:0000313" key="1">
    <source>
        <dbReference type="EMBL" id="GAH11737.1"/>
    </source>
</evidence>
<sequence length="36" mass="3956">LRDKNLYVQAAATAALGKIGEPAIEPLILLHYHLNQ</sequence>
<dbReference type="Gene3D" id="1.25.10.10">
    <property type="entry name" value="Leucine-rich Repeat Variant"/>
    <property type="match status" value="1"/>
</dbReference>
<name>X1CV84_9ZZZZ</name>
<accession>X1CV84</accession>
<proteinExistence type="predicted"/>
<gene>
    <name evidence="1" type="ORF">S01H4_64576</name>
</gene>
<dbReference type="EMBL" id="BART01039210">
    <property type="protein sequence ID" value="GAH11737.1"/>
    <property type="molecule type" value="Genomic_DNA"/>
</dbReference>
<evidence type="ECO:0008006" key="2">
    <source>
        <dbReference type="Google" id="ProtNLM"/>
    </source>
</evidence>
<dbReference type="InterPro" id="IPR011989">
    <property type="entry name" value="ARM-like"/>
</dbReference>
<comment type="caution">
    <text evidence="1">The sequence shown here is derived from an EMBL/GenBank/DDBJ whole genome shotgun (WGS) entry which is preliminary data.</text>
</comment>
<dbReference type="AlphaFoldDB" id="X1CV84"/>
<organism evidence="1">
    <name type="scientific">marine sediment metagenome</name>
    <dbReference type="NCBI Taxonomy" id="412755"/>
    <lineage>
        <taxon>unclassified sequences</taxon>
        <taxon>metagenomes</taxon>
        <taxon>ecological metagenomes</taxon>
    </lineage>
</organism>
<feature type="non-terminal residue" evidence="1">
    <location>
        <position position="1"/>
    </location>
</feature>